<dbReference type="Proteomes" id="UP000649617">
    <property type="component" value="Unassembled WGS sequence"/>
</dbReference>
<dbReference type="AlphaFoldDB" id="A0A812VA03"/>
<protein>
    <submittedName>
        <fullName evidence="2">FtsH protein</fullName>
    </submittedName>
</protein>
<feature type="chain" id="PRO_5032477154" evidence="1">
    <location>
        <begin position="30"/>
        <end position="528"/>
    </location>
</feature>
<keyword evidence="1" id="KW-0732">Signal</keyword>
<evidence type="ECO:0000313" key="3">
    <source>
        <dbReference type="Proteomes" id="UP000649617"/>
    </source>
</evidence>
<sequence>MIGNSWHLPTCRFLLFAVLLANQAISLQALGQDSRYTQVQTPLLEVRFHPDGSRPLCRMASFWRRSGINWDPKEPRQPQLQPPGRDEFAHFQWALSLQWLDLFPVNLNRCLQWALDMQQHMGASLQQWRDSVREDVQALVRELAEEQEAWMSAAPAHVIRVYKQGTGRNVVSLLVMAHLLQLFAFPEFELLVRDLFHSFPLLGPETLRSEVEAEAKKDRFVGPFGTAWLRANSKEEGDVPPYAGTQTVISQLRYVATTGQPRLFAVDHEGAYRSLPVRKPSECCTILPGDPAAVWMHQVLPFSSSGSVWSYIRVADALCFLSIVLLWLAAAHFVDDFFGCERLESADHGFQGFQGIRDSLTSCAAEPAKLAGKLGFATSWMFGSAYIFWLEMLAQVLALLRIRPQPGSHVLCFCDNVAAEHALRKGYSKDERFTKVLACFWSWVADRSLSLTFHRVSSKENCSDGVSRDNWQFADDCGFEKLEVDFHNFYQWLTTLDHTDLDVLVPTFAQAADSVSAHQIGEQRAEVA</sequence>
<name>A0A812VA03_SYMPI</name>
<dbReference type="EMBL" id="CAJNIZ010041879">
    <property type="protein sequence ID" value="CAE7618166.1"/>
    <property type="molecule type" value="Genomic_DNA"/>
</dbReference>
<organism evidence="2 3">
    <name type="scientific">Symbiodinium pilosum</name>
    <name type="common">Dinoflagellate</name>
    <dbReference type="NCBI Taxonomy" id="2952"/>
    <lineage>
        <taxon>Eukaryota</taxon>
        <taxon>Sar</taxon>
        <taxon>Alveolata</taxon>
        <taxon>Dinophyceae</taxon>
        <taxon>Suessiales</taxon>
        <taxon>Symbiodiniaceae</taxon>
        <taxon>Symbiodinium</taxon>
    </lineage>
</organism>
<dbReference type="OrthoDB" id="408135at2759"/>
<evidence type="ECO:0000313" key="2">
    <source>
        <dbReference type="EMBL" id="CAE7618166.1"/>
    </source>
</evidence>
<dbReference type="PANTHER" id="PTHR33050:SF7">
    <property type="entry name" value="RIBONUCLEASE H"/>
    <property type="match status" value="1"/>
</dbReference>
<reference evidence="2" key="1">
    <citation type="submission" date="2021-02" db="EMBL/GenBank/DDBJ databases">
        <authorList>
            <person name="Dougan E. K."/>
            <person name="Rhodes N."/>
            <person name="Thang M."/>
            <person name="Chan C."/>
        </authorList>
    </citation>
    <scope>NUCLEOTIDE SEQUENCE</scope>
</reference>
<gene>
    <name evidence="2" type="primary">ftsH</name>
    <name evidence="2" type="ORF">SPIL2461_LOCUS16221</name>
</gene>
<dbReference type="PANTHER" id="PTHR33050">
    <property type="entry name" value="REVERSE TRANSCRIPTASE DOMAIN-CONTAINING PROTEIN"/>
    <property type="match status" value="1"/>
</dbReference>
<feature type="signal peptide" evidence="1">
    <location>
        <begin position="1"/>
        <end position="29"/>
    </location>
</feature>
<proteinExistence type="predicted"/>
<dbReference type="InterPro" id="IPR052055">
    <property type="entry name" value="Hepadnavirus_pol/RT"/>
</dbReference>
<evidence type="ECO:0000256" key="1">
    <source>
        <dbReference type="SAM" id="SignalP"/>
    </source>
</evidence>
<comment type="caution">
    <text evidence="2">The sequence shown here is derived from an EMBL/GenBank/DDBJ whole genome shotgun (WGS) entry which is preliminary data.</text>
</comment>
<keyword evidence="3" id="KW-1185">Reference proteome</keyword>
<accession>A0A812VA03</accession>